<feature type="transmembrane region" description="Helical" evidence="1">
    <location>
        <begin position="278"/>
        <end position="301"/>
    </location>
</feature>
<keyword evidence="1" id="KW-0812">Transmembrane</keyword>
<dbReference type="InterPro" id="IPR007820">
    <property type="entry name" value="AbrB_fam"/>
</dbReference>
<accession>A0AAW4YTR4</accession>
<dbReference type="GO" id="GO:0010468">
    <property type="term" value="P:regulation of gene expression"/>
    <property type="evidence" value="ECO:0007669"/>
    <property type="project" value="InterPro"/>
</dbReference>
<dbReference type="EMBL" id="JABFTS010000002">
    <property type="protein sequence ID" value="MCE8051250.1"/>
    <property type="molecule type" value="Genomic_DNA"/>
</dbReference>
<feature type="transmembrane region" description="Helical" evidence="1">
    <location>
        <begin position="79"/>
        <end position="101"/>
    </location>
</feature>
<feature type="transmembrane region" description="Helical" evidence="1">
    <location>
        <begin position="171"/>
        <end position="189"/>
    </location>
</feature>
<dbReference type="AlphaFoldDB" id="A0AAW4YTR4"/>
<dbReference type="InterPro" id="IPR017516">
    <property type="entry name" value="AbrB_dup"/>
</dbReference>
<reference evidence="2" key="2">
    <citation type="journal article" date="2021" name="Front. Microbiol.">
        <title>Aerobic Denitrification and Heterotrophic Sulfur Oxidation in the Genus Halomonas Revealed by Six Novel Species Characterizations and Genome-Based Analysis.</title>
        <authorList>
            <person name="Wang L."/>
            <person name="Shao Z."/>
        </authorList>
    </citation>
    <scope>NUCLEOTIDE SEQUENCE</scope>
    <source>
        <strain evidence="2">MCCC 1A05776</strain>
    </source>
</reference>
<dbReference type="GO" id="GO:0016020">
    <property type="term" value="C:membrane"/>
    <property type="evidence" value="ECO:0007669"/>
    <property type="project" value="InterPro"/>
</dbReference>
<evidence type="ECO:0000313" key="3">
    <source>
        <dbReference type="Proteomes" id="UP001320178"/>
    </source>
</evidence>
<gene>
    <name evidence="2" type="ORF">HOP61_08100</name>
</gene>
<evidence type="ECO:0000256" key="1">
    <source>
        <dbReference type="SAM" id="Phobius"/>
    </source>
</evidence>
<dbReference type="RefSeq" id="WP_234239104.1">
    <property type="nucleotide sequence ID" value="NZ_JABFTS010000002.1"/>
</dbReference>
<feature type="transmembrane region" description="Helical" evidence="1">
    <location>
        <begin position="252"/>
        <end position="272"/>
    </location>
</feature>
<dbReference type="Pfam" id="PF05145">
    <property type="entry name" value="AbrB"/>
    <property type="match status" value="1"/>
</dbReference>
<keyword evidence="1" id="KW-0472">Membrane</keyword>
<dbReference type="NCBIfam" id="TIGR03082">
    <property type="entry name" value="Gneg_AbrB_dup"/>
    <property type="match status" value="1"/>
</dbReference>
<dbReference type="PANTHER" id="PTHR38457:SF1">
    <property type="entry name" value="REGULATOR ABRB-RELATED"/>
    <property type="match status" value="1"/>
</dbReference>
<keyword evidence="1" id="KW-1133">Transmembrane helix</keyword>
<reference evidence="2" key="1">
    <citation type="submission" date="2020-05" db="EMBL/GenBank/DDBJ databases">
        <authorList>
            <person name="Wang L."/>
            <person name="Shao Z."/>
        </authorList>
    </citation>
    <scope>NUCLEOTIDE SEQUENCE</scope>
    <source>
        <strain evidence="2">MCCC 1A05776</strain>
    </source>
</reference>
<dbReference type="PIRSF" id="PIRSF038991">
    <property type="entry name" value="Protein_AbrB"/>
    <property type="match status" value="1"/>
</dbReference>
<dbReference type="Proteomes" id="UP001320178">
    <property type="component" value="Unassembled WGS sequence"/>
</dbReference>
<organism evidence="2 3">
    <name type="scientific">Billgrantia desiderata</name>
    <dbReference type="NCBI Taxonomy" id="52021"/>
    <lineage>
        <taxon>Bacteria</taxon>
        <taxon>Pseudomonadati</taxon>
        <taxon>Pseudomonadota</taxon>
        <taxon>Gammaproteobacteria</taxon>
        <taxon>Oceanospirillales</taxon>
        <taxon>Halomonadaceae</taxon>
        <taxon>Billgrantia</taxon>
    </lineage>
</organism>
<sequence>MGLRTVSTLSIGALGGAFATLVSVPMAWMLGPLFAVLIASLAGVRAGIDKRLHRGSIAMLGLFIGNRIELGELSHLLEWYPSVLAMLAYMGLMLAGGAWLFSSSGMSRLSAVFCSFPGSMNATVILAERLGVDIRWIAITHAMRLVIVVASAAFMASYLAGGIALGEGNGVSWAGVSLLLLAPASWWLGRLLRFPLPEFLGPMAVGVVLASLGHGVALPDVLLVATFLVLGSSVGARFAGTPWQRVVQVGRYGLLFGLYAVLMAVATAWLLASFTTHSFTAALLALLPGGVGEMAVIAVALDVDPLYVVSHHVLRLLLLILATPAFISLGRWLGEGHRHR</sequence>
<proteinExistence type="predicted"/>
<feature type="transmembrane region" description="Helical" evidence="1">
    <location>
        <begin position="313"/>
        <end position="334"/>
    </location>
</feature>
<name>A0AAW4YTR4_9GAMM</name>
<feature type="transmembrane region" description="Helical" evidence="1">
    <location>
        <begin position="196"/>
        <end position="215"/>
    </location>
</feature>
<comment type="caution">
    <text evidence="2">The sequence shown here is derived from an EMBL/GenBank/DDBJ whole genome shotgun (WGS) entry which is preliminary data.</text>
</comment>
<evidence type="ECO:0000313" key="2">
    <source>
        <dbReference type="EMBL" id="MCE8051250.1"/>
    </source>
</evidence>
<protein>
    <submittedName>
        <fullName evidence="2">AbrB family transcriptional regulator</fullName>
    </submittedName>
</protein>
<dbReference type="PANTHER" id="PTHR38457">
    <property type="entry name" value="REGULATOR ABRB-RELATED"/>
    <property type="match status" value="1"/>
</dbReference>
<feature type="transmembrane region" description="Helical" evidence="1">
    <location>
        <begin position="145"/>
        <end position="165"/>
    </location>
</feature>